<organism evidence="2 3">
    <name type="scientific">Cylindrospermum stagnale PCC 7417</name>
    <dbReference type="NCBI Taxonomy" id="56107"/>
    <lineage>
        <taxon>Bacteria</taxon>
        <taxon>Bacillati</taxon>
        <taxon>Cyanobacteriota</taxon>
        <taxon>Cyanophyceae</taxon>
        <taxon>Nostocales</taxon>
        <taxon>Nostocaceae</taxon>
        <taxon>Cylindrospermum</taxon>
    </lineage>
</organism>
<gene>
    <name evidence="2" type="ORF">Cylst_6599</name>
</gene>
<feature type="transmembrane region" description="Helical" evidence="1">
    <location>
        <begin position="145"/>
        <end position="166"/>
    </location>
</feature>
<keyword evidence="2" id="KW-0614">Plasmid</keyword>
<evidence type="ECO:0000256" key="1">
    <source>
        <dbReference type="SAM" id="Phobius"/>
    </source>
</evidence>
<dbReference type="EMBL" id="CP003643">
    <property type="protein sequence ID" value="AFZ28370.1"/>
    <property type="molecule type" value="Genomic_DNA"/>
</dbReference>
<feature type="transmembrane region" description="Helical" evidence="1">
    <location>
        <begin position="31"/>
        <end position="48"/>
    </location>
</feature>
<evidence type="ECO:0000313" key="2">
    <source>
        <dbReference type="EMBL" id="AFZ28370.1"/>
    </source>
</evidence>
<dbReference type="Proteomes" id="UP000010475">
    <property type="component" value="Plasmid pCYLST.01"/>
</dbReference>
<name>K9X6V8_9NOST</name>
<dbReference type="RefSeq" id="WP_015328412.1">
    <property type="nucleotide sequence ID" value="NC_020050.1"/>
</dbReference>
<accession>K9X6V8</accession>
<keyword evidence="3" id="KW-1185">Reference proteome</keyword>
<dbReference type="KEGG" id="csg:Cylst_6599"/>
<geneLocation type="plasmid" evidence="2 3">
    <name>pCYLST.01</name>
</geneLocation>
<keyword evidence="1" id="KW-1133">Transmembrane helix</keyword>
<dbReference type="HOGENOM" id="CLU_1319178_0_0_3"/>
<protein>
    <submittedName>
        <fullName evidence="2">Uncharacterized protein</fullName>
    </submittedName>
</protein>
<feature type="transmembrane region" description="Helical" evidence="1">
    <location>
        <begin position="178"/>
        <end position="200"/>
    </location>
</feature>
<sequence precursor="true">MNNTKSHNSQFKLLPYHNFSTNLKKLKITRTDVLFIFISLAIGIYLLATKPIFVTILGCVCIVFMSIWHIIRAVPILEKYLGTKIRFWHIVTAIIAVTAVLDTFVTPAQAIFLSGLENFFNNLAQQTSQAGGGSTDNLDNNVVSLIFNLIRGVFLLLVAAASLFAYNQAQQGNDWRPIVTQVGLAFSIVIAIDVITFIFVGNGTGTTG</sequence>
<dbReference type="AlphaFoldDB" id="K9X6V8"/>
<keyword evidence="1" id="KW-0472">Membrane</keyword>
<keyword evidence="1" id="KW-0812">Transmembrane</keyword>
<dbReference type="PATRIC" id="fig|56107.3.peg.7077"/>
<reference evidence="2 3" key="1">
    <citation type="submission" date="2012-06" db="EMBL/GenBank/DDBJ databases">
        <title>Noncontiguous Finished plasmid 1 of genome of Cylindrospermum stagnale PCC 7417.</title>
        <authorList>
            <consortium name="US DOE Joint Genome Institute"/>
            <person name="Gugger M."/>
            <person name="Coursin T."/>
            <person name="Rippka R."/>
            <person name="Tandeau De Marsac N."/>
            <person name="Huntemann M."/>
            <person name="Wei C.-L."/>
            <person name="Han J."/>
            <person name="Detter J.C."/>
            <person name="Han C."/>
            <person name="Tapia R."/>
            <person name="Davenport K."/>
            <person name="Daligault H."/>
            <person name="Erkkila T."/>
            <person name="Gu W."/>
            <person name="Munk A.C.C."/>
            <person name="Teshima H."/>
            <person name="Xu Y."/>
            <person name="Chain P."/>
            <person name="Chen A."/>
            <person name="Krypides N."/>
            <person name="Mavromatis K."/>
            <person name="Markowitz V."/>
            <person name="Szeto E."/>
            <person name="Ivanova N."/>
            <person name="Mikhailova N."/>
            <person name="Ovchinnikova G."/>
            <person name="Pagani I."/>
            <person name="Pati A."/>
            <person name="Goodwin L."/>
            <person name="Peters L."/>
            <person name="Pitluck S."/>
            <person name="Woyke T."/>
            <person name="Kerfeld C."/>
        </authorList>
    </citation>
    <scope>NUCLEOTIDE SEQUENCE [LARGE SCALE GENOMIC DNA]</scope>
    <source>
        <strain evidence="2 3">PCC 7417</strain>
        <plasmid evidence="3">Plasmid pCYLST.01</plasmid>
    </source>
</reference>
<evidence type="ECO:0000313" key="3">
    <source>
        <dbReference type="Proteomes" id="UP000010475"/>
    </source>
</evidence>
<feature type="transmembrane region" description="Helical" evidence="1">
    <location>
        <begin position="87"/>
        <end position="112"/>
    </location>
</feature>
<feature type="transmembrane region" description="Helical" evidence="1">
    <location>
        <begin position="54"/>
        <end position="75"/>
    </location>
</feature>
<proteinExistence type="predicted"/>
<dbReference type="OrthoDB" id="455020at2"/>